<protein>
    <submittedName>
        <fullName evidence="1">Cytochrome P450</fullName>
    </submittedName>
</protein>
<name>A0ACB6QAJ5_9PLEO</name>
<dbReference type="EMBL" id="MU003542">
    <property type="protein sequence ID" value="KAF2463953.1"/>
    <property type="molecule type" value="Genomic_DNA"/>
</dbReference>
<keyword evidence="2" id="KW-1185">Reference proteome</keyword>
<accession>A0ACB6QAJ5</accession>
<organism evidence="1 2">
    <name type="scientific">Lindgomyces ingoldianus</name>
    <dbReference type="NCBI Taxonomy" id="673940"/>
    <lineage>
        <taxon>Eukaryota</taxon>
        <taxon>Fungi</taxon>
        <taxon>Dikarya</taxon>
        <taxon>Ascomycota</taxon>
        <taxon>Pezizomycotina</taxon>
        <taxon>Dothideomycetes</taxon>
        <taxon>Pleosporomycetidae</taxon>
        <taxon>Pleosporales</taxon>
        <taxon>Lindgomycetaceae</taxon>
        <taxon>Lindgomyces</taxon>
    </lineage>
</organism>
<proteinExistence type="predicted"/>
<comment type="caution">
    <text evidence="1">The sequence shown here is derived from an EMBL/GenBank/DDBJ whole genome shotgun (WGS) entry which is preliminary data.</text>
</comment>
<reference evidence="1" key="1">
    <citation type="journal article" date="2020" name="Stud. Mycol.">
        <title>101 Dothideomycetes genomes: a test case for predicting lifestyles and emergence of pathogens.</title>
        <authorList>
            <person name="Haridas S."/>
            <person name="Albert R."/>
            <person name="Binder M."/>
            <person name="Bloem J."/>
            <person name="Labutti K."/>
            <person name="Salamov A."/>
            <person name="Andreopoulos B."/>
            <person name="Baker S."/>
            <person name="Barry K."/>
            <person name="Bills G."/>
            <person name="Bluhm B."/>
            <person name="Cannon C."/>
            <person name="Castanera R."/>
            <person name="Culley D."/>
            <person name="Daum C."/>
            <person name="Ezra D."/>
            <person name="Gonzalez J."/>
            <person name="Henrissat B."/>
            <person name="Kuo A."/>
            <person name="Liang C."/>
            <person name="Lipzen A."/>
            <person name="Lutzoni F."/>
            <person name="Magnuson J."/>
            <person name="Mondo S."/>
            <person name="Nolan M."/>
            <person name="Ohm R."/>
            <person name="Pangilinan J."/>
            <person name="Park H.-J."/>
            <person name="Ramirez L."/>
            <person name="Alfaro M."/>
            <person name="Sun H."/>
            <person name="Tritt A."/>
            <person name="Yoshinaga Y."/>
            <person name="Zwiers L.-H."/>
            <person name="Turgeon B."/>
            <person name="Goodwin S."/>
            <person name="Spatafora J."/>
            <person name="Crous P."/>
            <person name="Grigoriev I."/>
        </authorList>
    </citation>
    <scope>NUCLEOTIDE SEQUENCE</scope>
    <source>
        <strain evidence="1">ATCC 200398</strain>
    </source>
</reference>
<sequence>MFHPVAFEGMDGAKIGTIGLIALLHYNQKLIRQVQVLTSIIEETGPNPVVVNDLMYWFAFDSMGDFGFGVDFGMMKSRKWIDAALNMRSAIGLLGPFSPAIWIPRVAFRFTPGIWKVKQWFHMLEFADNCVNTRLREDHDSRNIASWFIKEYKSNGETEVGQRLLSGDIATSVVAGSTNITALSSLPHLNGVISESMRLLPAILTFSSRVTPLEGLKVDGTYIPGNTKICAPRYSIGRCGKPELIKDKRAFAPFGVGRTACVGRHLATTQLRLVAATLLSGYNIRFASNEPEGQVFDKTMRDQLAANPGALCLIFERR</sequence>
<gene>
    <name evidence="1" type="ORF">BDR25DRAFT_329415</name>
</gene>
<dbReference type="Proteomes" id="UP000799755">
    <property type="component" value="Unassembled WGS sequence"/>
</dbReference>
<evidence type="ECO:0000313" key="1">
    <source>
        <dbReference type="EMBL" id="KAF2463953.1"/>
    </source>
</evidence>
<evidence type="ECO:0000313" key="2">
    <source>
        <dbReference type="Proteomes" id="UP000799755"/>
    </source>
</evidence>